<dbReference type="Proteomes" id="UP000314294">
    <property type="component" value="Unassembled WGS sequence"/>
</dbReference>
<evidence type="ECO:0000313" key="2">
    <source>
        <dbReference type="EMBL" id="TNN63517.1"/>
    </source>
</evidence>
<sequence>MWKDSDLSVVWEKEEEEEEVGIQKDTTVSSFLSTQASPRQTLLCNHQQDDRYCSLVARSGSSSVPGTGSDIVYVRFKHRLLSLPFVPRGFTDGEAASVVGQKMDVTHVEAFPGSRVLRDSAGPTERRTGGVKERSDRGVDRRGCGLVGFEGKGWRKRFVTAEIRIHTAPMRVPSFPEGKSTGPMTK</sequence>
<proteinExistence type="predicted"/>
<gene>
    <name evidence="2" type="ORF">EYF80_026259</name>
</gene>
<accession>A0A4Z2HCA7</accession>
<comment type="caution">
    <text evidence="2">The sequence shown here is derived from an EMBL/GenBank/DDBJ whole genome shotgun (WGS) entry which is preliminary data.</text>
</comment>
<dbReference type="AlphaFoldDB" id="A0A4Z2HCA7"/>
<protein>
    <submittedName>
        <fullName evidence="2">Uncharacterized protein</fullName>
    </submittedName>
</protein>
<reference evidence="2 3" key="1">
    <citation type="submission" date="2019-03" db="EMBL/GenBank/DDBJ databases">
        <title>First draft genome of Liparis tanakae, snailfish: a comprehensive survey of snailfish specific genes.</title>
        <authorList>
            <person name="Kim W."/>
            <person name="Song I."/>
            <person name="Jeong J.-H."/>
            <person name="Kim D."/>
            <person name="Kim S."/>
            <person name="Ryu S."/>
            <person name="Song J.Y."/>
            <person name="Lee S.K."/>
        </authorList>
    </citation>
    <scope>NUCLEOTIDE SEQUENCE [LARGE SCALE GENOMIC DNA]</scope>
    <source>
        <tissue evidence="2">Muscle</tissue>
    </source>
</reference>
<organism evidence="2 3">
    <name type="scientific">Liparis tanakae</name>
    <name type="common">Tanaka's snailfish</name>
    <dbReference type="NCBI Taxonomy" id="230148"/>
    <lineage>
        <taxon>Eukaryota</taxon>
        <taxon>Metazoa</taxon>
        <taxon>Chordata</taxon>
        <taxon>Craniata</taxon>
        <taxon>Vertebrata</taxon>
        <taxon>Euteleostomi</taxon>
        <taxon>Actinopterygii</taxon>
        <taxon>Neopterygii</taxon>
        <taxon>Teleostei</taxon>
        <taxon>Neoteleostei</taxon>
        <taxon>Acanthomorphata</taxon>
        <taxon>Eupercaria</taxon>
        <taxon>Perciformes</taxon>
        <taxon>Cottioidei</taxon>
        <taxon>Cottales</taxon>
        <taxon>Liparidae</taxon>
        <taxon>Liparis</taxon>
    </lineage>
</organism>
<keyword evidence="3" id="KW-1185">Reference proteome</keyword>
<evidence type="ECO:0000313" key="3">
    <source>
        <dbReference type="Proteomes" id="UP000314294"/>
    </source>
</evidence>
<feature type="region of interest" description="Disordered" evidence="1">
    <location>
        <begin position="116"/>
        <end position="140"/>
    </location>
</feature>
<dbReference type="EMBL" id="SRLO01000271">
    <property type="protein sequence ID" value="TNN63517.1"/>
    <property type="molecule type" value="Genomic_DNA"/>
</dbReference>
<feature type="compositionally biased region" description="Basic and acidic residues" evidence="1">
    <location>
        <begin position="124"/>
        <end position="140"/>
    </location>
</feature>
<name>A0A4Z2HCA7_9TELE</name>
<evidence type="ECO:0000256" key="1">
    <source>
        <dbReference type="SAM" id="MobiDB-lite"/>
    </source>
</evidence>